<dbReference type="AlphaFoldDB" id="A0A8H4ATV4"/>
<dbReference type="Pfam" id="PF03184">
    <property type="entry name" value="DDE_1"/>
    <property type="match status" value="1"/>
</dbReference>
<feature type="domain" description="DDE-1" evidence="1">
    <location>
        <begin position="1"/>
        <end position="61"/>
    </location>
</feature>
<accession>A0A8H4ATV4</accession>
<sequence length="213" mass="24653">MDAGIIMAFKRNYRHFHIQWMLEEVESGKKADDLKMDILRGIRYVIKAWNEVKERTIYNCWLHTNILSNNNIISSESSQEIEETDELLNLSDSIENLNLPNSMKVDDFLTIPEEDIVCEIPDESSIMAKIIEIFNEGPEESDHEDPDEVDDSVETAIISTSEALKSLEVMRAFLLQQEDSGEYIKKIESIEKFVNAKRVGLMKQTNLNQYFNL</sequence>
<protein>
    <submittedName>
        <fullName evidence="2">CENP-b protein 1</fullName>
    </submittedName>
</protein>
<name>A0A8H4ATV4_GIGMA</name>
<gene>
    <name evidence="2" type="ORF">F8M41_011443</name>
</gene>
<evidence type="ECO:0000259" key="1">
    <source>
        <dbReference type="Pfam" id="PF03184"/>
    </source>
</evidence>
<dbReference type="GO" id="GO:0003676">
    <property type="term" value="F:nucleic acid binding"/>
    <property type="evidence" value="ECO:0007669"/>
    <property type="project" value="InterPro"/>
</dbReference>
<evidence type="ECO:0000313" key="2">
    <source>
        <dbReference type="EMBL" id="KAF0532168.1"/>
    </source>
</evidence>
<keyword evidence="3" id="KW-1185">Reference proteome</keyword>
<dbReference type="InterPro" id="IPR004875">
    <property type="entry name" value="DDE_SF_endonuclease_dom"/>
</dbReference>
<evidence type="ECO:0000313" key="3">
    <source>
        <dbReference type="Proteomes" id="UP000439903"/>
    </source>
</evidence>
<dbReference type="Proteomes" id="UP000439903">
    <property type="component" value="Unassembled WGS sequence"/>
</dbReference>
<dbReference type="EMBL" id="WTPW01000235">
    <property type="protein sequence ID" value="KAF0532168.1"/>
    <property type="molecule type" value="Genomic_DNA"/>
</dbReference>
<organism evidence="2 3">
    <name type="scientific">Gigaspora margarita</name>
    <dbReference type="NCBI Taxonomy" id="4874"/>
    <lineage>
        <taxon>Eukaryota</taxon>
        <taxon>Fungi</taxon>
        <taxon>Fungi incertae sedis</taxon>
        <taxon>Mucoromycota</taxon>
        <taxon>Glomeromycotina</taxon>
        <taxon>Glomeromycetes</taxon>
        <taxon>Diversisporales</taxon>
        <taxon>Gigasporaceae</taxon>
        <taxon>Gigaspora</taxon>
    </lineage>
</organism>
<proteinExistence type="predicted"/>
<reference evidence="2 3" key="1">
    <citation type="journal article" date="2019" name="Environ. Microbiol.">
        <title>At the nexus of three kingdoms: the genome of the mycorrhizal fungus Gigaspora margarita provides insights into plant, endobacterial and fungal interactions.</title>
        <authorList>
            <person name="Venice F."/>
            <person name="Ghignone S."/>
            <person name="Salvioli di Fossalunga A."/>
            <person name="Amselem J."/>
            <person name="Novero M."/>
            <person name="Xianan X."/>
            <person name="Sedzielewska Toro K."/>
            <person name="Morin E."/>
            <person name="Lipzen A."/>
            <person name="Grigoriev I.V."/>
            <person name="Henrissat B."/>
            <person name="Martin F.M."/>
            <person name="Bonfante P."/>
        </authorList>
    </citation>
    <scope>NUCLEOTIDE SEQUENCE [LARGE SCALE GENOMIC DNA]</scope>
    <source>
        <strain evidence="2 3">BEG34</strain>
    </source>
</reference>
<comment type="caution">
    <text evidence="2">The sequence shown here is derived from an EMBL/GenBank/DDBJ whole genome shotgun (WGS) entry which is preliminary data.</text>
</comment>
<dbReference type="OrthoDB" id="2429137at2759"/>